<comment type="caution">
    <text evidence="1">The sequence shown here is derived from an EMBL/GenBank/DDBJ whole genome shotgun (WGS) entry which is preliminary data.</text>
</comment>
<name>A0ACC1RKN5_9HYPO</name>
<sequence>MALPHSSQVLTPKSHEKANVQGYAYTEKAGGGFSTIFSPFGQELVEPLQPDEEGILYAEIDIKEKYKAKQNLDTVGHYSRPDQLSLRVNTHASTPVFFANDL</sequence>
<proteinExistence type="predicted"/>
<gene>
    <name evidence="1" type="ORF">NM208_g13226</name>
</gene>
<protein>
    <submittedName>
        <fullName evidence="1">Uncharacterized protein</fullName>
    </submittedName>
</protein>
<organism evidence="1 2">
    <name type="scientific">Fusarium decemcellulare</name>
    <dbReference type="NCBI Taxonomy" id="57161"/>
    <lineage>
        <taxon>Eukaryota</taxon>
        <taxon>Fungi</taxon>
        <taxon>Dikarya</taxon>
        <taxon>Ascomycota</taxon>
        <taxon>Pezizomycotina</taxon>
        <taxon>Sordariomycetes</taxon>
        <taxon>Hypocreomycetidae</taxon>
        <taxon>Hypocreales</taxon>
        <taxon>Nectriaceae</taxon>
        <taxon>Fusarium</taxon>
        <taxon>Fusarium decemcellulare species complex</taxon>
    </lineage>
</organism>
<reference evidence="1" key="1">
    <citation type="submission" date="2022-08" db="EMBL/GenBank/DDBJ databases">
        <title>Genome Sequence of Fusarium decemcellulare.</title>
        <authorList>
            <person name="Buettner E."/>
        </authorList>
    </citation>
    <scope>NUCLEOTIDE SEQUENCE</scope>
    <source>
        <strain evidence="1">Babe19</strain>
    </source>
</reference>
<accession>A0ACC1RKN5</accession>
<evidence type="ECO:0000313" key="1">
    <source>
        <dbReference type="EMBL" id="KAJ3521573.1"/>
    </source>
</evidence>
<evidence type="ECO:0000313" key="2">
    <source>
        <dbReference type="Proteomes" id="UP001148629"/>
    </source>
</evidence>
<keyword evidence="2" id="KW-1185">Reference proteome</keyword>
<dbReference type="EMBL" id="JANRMS010002642">
    <property type="protein sequence ID" value="KAJ3521573.1"/>
    <property type="molecule type" value="Genomic_DNA"/>
</dbReference>
<dbReference type="Proteomes" id="UP001148629">
    <property type="component" value="Unassembled WGS sequence"/>
</dbReference>